<evidence type="ECO:0000313" key="9">
    <source>
        <dbReference type="EMBL" id="MCP2731660.1"/>
    </source>
</evidence>
<keyword evidence="2 9" id="KW-0032">Aminotransferase</keyword>
<comment type="cofactor">
    <cofactor evidence="1">
        <name>pyridoxal 5'-phosphate</name>
        <dbReference type="ChEBI" id="CHEBI:597326"/>
    </cofactor>
</comment>
<keyword evidence="10" id="KW-1185">Reference proteome</keyword>
<dbReference type="PIRSF" id="PIRSF000390">
    <property type="entry name" value="PLP_StrS"/>
    <property type="match status" value="1"/>
</dbReference>
<dbReference type="AlphaFoldDB" id="A0AAE3GVU7"/>
<keyword evidence="4 7" id="KW-0663">Pyridoxal phosphate</keyword>
<dbReference type="GO" id="GO:0000271">
    <property type="term" value="P:polysaccharide biosynthetic process"/>
    <property type="evidence" value="ECO:0007669"/>
    <property type="project" value="TreeGrafter"/>
</dbReference>
<proteinExistence type="inferred from homology"/>
<evidence type="ECO:0000256" key="5">
    <source>
        <dbReference type="ARBA" id="ARBA00037999"/>
    </source>
</evidence>
<dbReference type="EMBL" id="JAMZMM010000372">
    <property type="protein sequence ID" value="MCP2731660.1"/>
    <property type="molecule type" value="Genomic_DNA"/>
</dbReference>
<dbReference type="FunFam" id="3.40.640.10:FF:000090">
    <property type="entry name" value="Pyridoxal phosphate-dependent aminotransferase"/>
    <property type="match status" value="1"/>
</dbReference>
<dbReference type="Pfam" id="PF01041">
    <property type="entry name" value="DegT_DnrJ_EryC1"/>
    <property type="match status" value="1"/>
</dbReference>
<dbReference type="InterPro" id="IPR015421">
    <property type="entry name" value="PyrdxlP-dep_Trfase_major"/>
</dbReference>
<dbReference type="RefSeq" id="WP_254014394.1">
    <property type="nucleotide sequence ID" value="NZ_JAMZMM010000372.1"/>
</dbReference>
<feature type="active site" description="Proton acceptor" evidence="6">
    <location>
        <position position="184"/>
    </location>
</feature>
<dbReference type="GO" id="GO:0030170">
    <property type="term" value="F:pyridoxal phosphate binding"/>
    <property type="evidence" value="ECO:0007669"/>
    <property type="project" value="TreeGrafter"/>
</dbReference>
<organism evidence="9 10">
    <name type="scientific">Limnofasciculus baicalensis BBK-W-15</name>
    <dbReference type="NCBI Taxonomy" id="2699891"/>
    <lineage>
        <taxon>Bacteria</taxon>
        <taxon>Bacillati</taxon>
        <taxon>Cyanobacteriota</taxon>
        <taxon>Cyanophyceae</taxon>
        <taxon>Coleofasciculales</taxon>
        <taxon>Coleofasciculaceae</taxon>
        <taxon>Limnofasciculus</taxon>
        <taxon>Limnofasciculus baicalensis</taxon>
    </lineage>
</organism>
<dbReference type="Gene3D" id="3.40.640.10">
    <property type="entry name" value="Type I PLP-dependent aspartate aminotransferase-like (Major domain)"/>
    <property type="match status" value="1"/>
</dbReference>
<accession>A0AAE3GVU7</accession>
<comment type="caution">
    <text evidence="9">The sequence shown here is derived from an EMBL/GenBank/DDBJ whole genome shotgun (WGS) entry which is preliminary data.</text>
</comment>
<evidence type="ECO:0000256" key="2">
    <source>
        <dbReference type="ARBA" id="ARBA00022576"/>
    </source>
</evidence>
<evidence type="ECO:0000256" key="1">
    <source>
        <dbReference type="ARBA" id="ARBA00001933"/>
    </source>
</evidence>
<dbReference type="SUPFAM" id="SSF53383">
    <property type="entry name" value="PLP-dependent transferases"/>
    <property type="match status" value="1"/>
</dbReference>
<protein>
    <submittedName>
        <fullName evidence="9">DegT/DnrJ/EryC1/StrS family aminotransferase</fullName>
    </submittedName>
</protein>
<dbReference type="PANTHER" id="PTHR30244:SF34">
    <property type="entry name" value="DTDP-4-AMINO-4,6-DIDEOXYGALACTOSE TRANSAMINASE"/>
    <property type="match status" value="1"/>
</dbReference>
<keyword evidence="3" id="KW-0808">Transferase</keyword>
<evidence type="ECO:0000256" key="3">
    <source>
        <dbReference type="ARBA" id="ARBA00022679"/>
    </source>
</evidence>
<dbReference type="InterPro" id="IPR015422">
    <property type="entry name" value="PyrdxlP-dep_Trfase_small"/>
</dbReference>
<sequence>MTKFIPISQPSITQLEIDYVTDVLKSGWVSSLGEYITKFEESFAAYCGTKYALTTSNGTTGIHLALATYRIKAGDEVIVPDLTFIATASAVHYTGAKAVLVDIEEDTLCINPLEIEKAITENTKAIIAVHLYGHPANMIAINQLAKQYNLIVMEDAAEAHGAEINGQKVGSLSHCGIFSFYGNKMITSGEGGMITTNDEAFYQRAKYLRDHAMSRSKRYWHDEFGYNYRMTNIQAALGLAQLQRIDQFINKRIEIFSQYQKKLSGIPGLKLNFTADWATSVYWLICIEIEGYTERQRNNLMEMLRLQGIDTRAYFYPISDMPMYETENIYTPITHKVYQRGINLPSHFDLTNQEIDYICSSIQNFLEKKRFSVA</sequence>
<reference evidence="9" key="1">
    <citation type="submission" date="2022-06" db="EMBL/GenBank/DDBJ databases">
        <title>New cyanobacteria of genus Symplocastrum in benthos of Lake Baikal.</title>
        <authorList>
            <person name="Sorokovikova E."/>
            <person name="Tikhonova I."/>
            <person name="Krasnopeev A."/>
            <person name="Evseev P."/>
            <person name="Gladkikh A."/>
            <person name="Belykh O."/>
        </authorList>
    </citation>
    <scope>NUCLEOTIDE SEQUENCE</scope>
    <source>
        <strain evidence="9">BBK-W-15</strain>
    </source>
</reference>
<evidence type="ECO:0000256" key="6">
    <source>
        <dbReference type="PIRSR" id="PIRSR000390-1"/>
    </source>
</evidence>
<evidence type="ECO:0000256" key="7">
    <source>
        <dbReference type="PIRSR" id="PIRSR000390-2"/>
    </source>
</evidence>
<dbReference type="InterPro" id="IPR000653">
    <property type="entry name" value="DegT/StrS_aminotransferase"/>
</dbReference>
<gene>
    <name evidence="9" type="ORF">NJ959_24840</name>
</gene>
<dbReference type="Proteomes" id="UP001204953">
    <property type="component" value="Unassembled WGS sequence"/>
</dbReference>
<dbReference type="CDD" id="cd00616">
    <property type="entry name" value="AHBA_syn"/>
    <property type="match status" value="1"/>
</dbReference>
<dbReference type="InterPro" id="IPR015424">
    <property type="entry name" value="PyrdxlP-dep_Trfase"/>
</dbReference>
<dbReference type="PANTHER" id="PTHR30244">
    <property type="entry name" value="TRANSAMINASE"/>
    <property type="match status" value="1"/>
</dbReference>
<comment type="similarity">
    <text evidence="5 8">Belongs to the DegT/DnrJ/EryC1 family.</text>
</comment>
<evidence type="ECO:0000256" key="8">
    <source>
        <dbReference type="RuleBase" id="RU004508"/>
    </source>
</evidence>
<name>A0AAE3GVU7_9CYAN</name>
<feature type="modified residue" description="N6-(pyridoxal phosphate)lysine" evidence="7">
    <location>
        <position position="184"/>
    </location>
</feature>
<dbReference type="GO" id="GO:0008483">
    <property type="term" value="F:transaminase activity"/>
    <property type="evidence" value="ECO:0007669"/>
    <property type="project" value="UniProtKB-KW"/>
</dbReference>
<evidence type="ECO:0000313" key="10">
    <source>
        <dbReference type="Proteomes" id="UP001204953"/>
    </source>
</evidence>
<dbReference type="Gene3D" id="3.90.1150.10">
    <property type="entry name" value="Aspartate Aminotransferase, domain 1"/>
    <property type="match status" value="1"/>
</dbReference>
<evidence type="ECO:0000256" key="4">
    <source>
        <dbReference type="ARBA" id="ARBA00022898"/>
    </source>
</evidence>